<keyword evidence="2" id="KW-1185">Reference proteome</keyword>
<proteinExistence type="predicted"/>
<dbReference type="VEuPathDB" id="FungiDB:MSYG_4188"/>
<dbReference type="EMBL" id="LT671827">
    <property type="protein sequence ID" value="SHO79837.1"/>
    <property type="molecule type" value="Genomic_DNA"/>
</dbReference>
<dbReference type="Proteomes" id="UP000186303">
    <property type="component" value="Chromosome 7"/>
</dbReference>
<protein>
    <submittedName>
        <fullName evidence="1">Uncharacterized protein</fullName>
    </submittedName>
</protein>
<gene>
    <name evidence="1" type="ORF">MSYG_4188</name>
</gene>
<dbReference type="OrthoDB" id="3336711at2759"/>
<dbReference type="AlphaFoldDB" id="A0A1M8ABX1"/>
<evidence type="ECO:0000313" key="1">
    <source>
        <dbReference type="EMBL" id="SHO79837.1"/>
    </source>
</evidence>
<accession>A0A1M8ABX1</accession>
<evidence type="ECO:0000313" key="2">
    <source>
        <dbReference type="Proteomes" id="UP000186303"/>
    </source>
</evidence>
<sequence length="161" mass="18746">MLRRLFSNESVRELAPQLFLLSIVTSLALNATTIRRQRDERNLKFFHQRELLTGVRDQLLYDRRKTLTHYPEICKKMVLAGLKPSDYGFESSVASDAESSVAPYSRHLSWYEALFSNKNNQDIARVPATPRVQSTNMDDWNEFLSMLKEDSQTETSQELER</sequence>
<reference evidence="2" key="1">
    <citation type="journal article" date="2017" name="Nucleic Acids Res.">
        <title>Proteogenomics produces comprehensive and highly accurate protein-coding gene annotation in a complete genome assembly of Malassezia sympodialis.</title>
        <authorList>
            <person name="Zhu Y."/>
            <person name="Engstroem P.G."/>
            <person name="Tellgren-Roth C."/>
            <person name="Baudo C.D."/>
            <person name="Kennell J.C."/>
            <person name="Sun S."/>
            <person name="Billmyre R.B."/>
            <person name="Schroeder M.S."/>
            <person name="Andersson A."/>
            <person name="Holm T."/>
            <person name="Sigurgeirsson B."/>
            <person name="Wu G."/>
            <person name="Sankaranarayanan S.R."/>
            <person name="Siddharthan R."/>
            <person name="Sanyal K."/>
            <person name="Lundeberg J."/>
            <person name="Nystedt B."/>
            <person name="Boekhout T."/>
            <person name="Dawson T.L. Jr."/>
            <person name="Heitman J."/>
            <person name="Scheynius A."/>
            <person name="Lehtioe J."/>
        </authorList>
    </citation>
    <scope>NUCLEOTIDE SEQUENCE [LARGE SCALE GENOMIC DNA]</scope>
    <source>
        <strain evidence="2">ATCC 42132</strain>
    </source>
</reference>
<name>A0A1M8ABX1_MALS4</name>
<organism evidence="1 2">
    <name type="scientific">Malassezia sympodialis (strain ATCC 42132)</name>
    <name type="common">Atopic eczema-associated yeast</name>
    <dbReference type="NCBI Taxonomy" id="1230383"/>
    <lineage>
        <taxon>Eukaryota</taxon>
        <taxon>Fungi</taxon>
        <taxon>Dikarya</taxon>
        <taxon>Basidiomycota</taxon>
        <taxon>Ustilaginomycotina</taxon>
        <taxon>Malasseziomycetes</taxon>
        <taxon>Malasseziales</taxon>
        <taxon>Malasseziaceae</taxon>
        <taxon>Malassezia</taxon>
    </lineage>
</organism>